<dbReference type="Gene3D" id="2.30.38.10">
    <property type="entry name" value="Luciferase, Domain 3"/>
    <property type="match status" value="1"/>
</dbReference>
<dbReference type="InterPro" id="IPR000873">
    <property type="entry name" value="AMP-dep_synth/lig_dom"/>
</dbReference>
<reference evidence="2 3" key="1">
    <citation type="submission" date="2014-05" db="EMBL/GenBank/DDBJ databases">
        <title>Draft genome sequence of a rare smut relative, Tilletiaria anomala UBC 951.</title>
        <authorList>
            <consortium name="DOE Joint Genome Institute"/>
            <person name="Toome M."/>
            <person name="Kuo A."/>
            <person name="Henrissat B."/>
            <person name="Lipzen A."/>
            <person name="Tritt A."/>
            <person name="Yoshinaga Y."/>
            <person name="Zane M."/>
            <person name="Barry K."/>
            <person name="Grigoriev I.V."/>
            <person name="Spatafora J.W."/>
            <person name="Aimea M.C."/>
        </authorList>
    </citation>
    <scope>NUCLEOTIDE SEQUENCE [LARGE SCALE GENOMIC DNA]</scope>
    <source>
        <strain evidence="2 3">UBC 951</strain>
    </source>
</reference>
<dbReference type="Gene3D" id="3.40.50.980">
    <property type="match status" value="2"/>
</dbReference>
<evidence type="ECO:0000259" key="1">
    <source>
        <dbReference type="Pfam" id="PF00501"/>
    </source>
</evidence>
<name>A0A066VKP6_TILAU</name>
<dbReference type="HOGENOM" id="CLU_1157072_0_0_1"/>
<dbReference type="Proteomes" id="UP000027361">
    <property type="component" value="Unassembled WGS sequence"/>
</dbReference>
<feature type="domain" description="AMP-dependent synthetase/ligase" evidence="1">
    <location>
        <begin position="40"/>
        <end position="229"/>
    </location>
</feature>
<proteinExistence type="predicted"/>
<protein>
    <recommendedName>
        <fullName evidence="1">AMP-dependent synthetase/ligase domain-containing protein</fullName>
    </recommendedName>
</protein>
<dbReference type="SUPFAM" id="SSF56801">
    <property type="entry name" value="Acetyl-CoA synthetase-like"/>
    <property type="match status" value="1"/>
</dbReference>
<keyword evidence="3" id="KW-1185">Reference proteome</keyword>
<evidence type="ECO:0000313" key="3">
    <source>
        <dbReference type="Proteomes" id="UP000027361"/>
    </source>
</evidence>
<dbReference type="GeneID" id="25266170"/>
<sequence>MNVDESVDRLLAMLEREGVPSVEPPLSIMDAPNCYFFSLSTVGMSKAVMSTQTNAYEQTHALFSAPGFTSFSERNWPPDMSFPPEVTPLKPGELAMLTLSFFHMDGDGMGGLSFDIGVLLRIIDREKLCRGMAVSPMLLSLVCSPNLHKRPTHSVNRFLTGDAPLGPDLHNEAKIVFGCPFRQVWGASEATGAVMHAAPFGLDKGGQLFPGSSGKPVVGVGFHIVNAGGDTRERTNLPPG</sequence>
<dbReference type="InParanoid" id="A0A066VKP6"/>
<dbReference type="RefSeq" id="XP_013240941.1">
    <property type="nucleotide sequence ID" value="XM_013385487.1"/>
</dbReference>
<gene>
    <name evidence="2" type="ORF">K437DRAFT_270371</name>
</gene>
<comment type="caution">
    <text evidence="2">The sequence shown here is derived from an EMBL/GenBank/DDBJ whole genome shotgun (WGS) entry which is preliminary data.</text>
</comment>
<dbReference type="AlphaFoldDB" id="A0A066VKP6"/>
<accession>A0A066VKP6</accession>
<dbReference type="Pfam" id="PF00501">
    <property type="entry name" value="AMP-binding"/>
    <property type="match status" value="1"/>
</dbReference>
<organism evidence="2 3">
    <name type="scientific">Tilletiaria anomala (strain ATCC 24038 / CBS 436.72 / UBC 951)</name>
    <dbReference type="NCBI Taxonomy" id="1037660"/>
    <lineage>
        <taxon>Eukaryota</taxon>
        <taxon>Fungi</taxon>
        <taxon>Dikarya</taxon>
        <taxon>Basidiomycota</taxon>
        <taxon>Ustilaginomycotina</taxon>
        <taxon>Exobasidiomycetes</taxon>
        <taxon>Georgefischeriales</taxon>
        <taxon>Tilletiariaceae</taxon>
        <taxon>Tilletiaria</taxon>
    </lineage>
</organism>
<evidence type="ECO:0000313" key="2">
    <source>
        <dbReference type="EMBL" id="KDN39160.1"/>
    </source>
</evidence>
<dbReference type="EMBL" id="JMSN01000108">
    <property type="protein sequence ID" value="KDN39160.1"/>
    <property type="molecule type" value="Genomic_DNA"/>
</dbReference>